<accession>Q0UFQ3</accession>
<dbReference type="Proteomes" id="UP000001055">
    <property type="component" value="Unassembled WGS sequence"/>
</dbReference>
<dbReference type="EMBL" id="CH445338">
    <property type="protein sequence ID" value="EAT83603.1"/>
    <property type="molecule type" value="Genomic_DNA"/>
</dbReference>
<dbReference type="RefSeq" id="XP_001799705.1">
    <property type="nucleotide sequence ID" value="XM_001799653.1"/>
</dbReference>
<evidence type="ECO:0000313" key="1">
    <source>
        <dbReference type="EMBL" id="EAT83603.1"/>
    </source>
</evidence>
<dbReference type="AlphaFoldDB" id="Q0UFQ3"/>
<sequence length="237" mass="26657">MADMPAILPLGLGFYSTILVQRQLLGSIMILLPDSMNPQSPTAQDSIPKPFRFLDLPTELRLMVYGLISSMLHIYACVPTPNPARTSAEPTIALVTKSLPVALLATCRQIRNEVMPTLAPLLEVLKLEPGRFVIVGEELPHRMAVSLFHRTLWSIIRREMFHNTAAHKFGQSRGENLSSQTLQYFCRQFLPGDKGHAELVTFIDKGAQWLSPQHPGQQKLARYEKFVFAVRTHSELD</sequence>
<name>Q0UFQ3_PHANO</name>
<proteinExistence type="predicted"/>
<dbReference type="VEuPathDB" id="FungiDB:JI435_094110"/>
<dbReference type="GeneID" id="5976606"/>
<organism evidence="1 2">
    <name type="scientific">Phaeosphaeria nodorum (strain SN15 / ATCC MYA-4574 / FGSC 10173)</name>
    <name type="common">Glume blotch fungus</name>
    <name type="synonym">Parastagonospora nodorum</name>
    <dbReference type="NCBI Taxonomy" id="321614"/>
    <lineage>
        <taxon>Eukaryota</taxon>
        <taxon>Fungi</taxon>
        <taxon>Dikarya</taxon>
        <taxon>Ascomycota</taxon>
        <taxon>Pezizomycotina</taxon>
        <taxon>Dothideomycetes</taxon>
        <taxon>Pleosporomycetidae</taxon>
        <taxon>Pleosporales</taxon>
        <taxon>Pleosporineae</taxon>
        <taxon>Phaeosphaeriaceae</taxon>
        <taxon>Parastagonospora</taxon>
    </lineage>
</organism>
<dbReference type="KEGG" id="pno:SNOG_09411"/>
<reference evidence="2" key="1">
    <citation type="journal article" date="2007" name="Plant Cell">
        <title>Dothideomycete-plant interactions illuminated by genome sequencing and EST analysis of the wheat pathogen Stagonospora nodorum.</title>
        <authorList>
            <person name="Hane J.K."/>
            <person name="Lowe R.G."/>
            <person name="Solomon P.S."/>
            <person name="Tan K.C."/>
            <person name="Schoch C.L."/>
            <person name="Spatafora J.W."/>
            <person name="Crous P.W."/>
            <person name="Kodira C."/>
            <person name="Birren B.W."/>
            <person name="Galagan J.E."/>
            <person name="Torriani S.F."/>
            <person name="McDonald B.A."/>
            <person name="Oliver R.P."/>
        </authorList>
    </citation>
    <scope>NUCLEOTIDE SEQUENCE [LARGE SCALE GENOMIC DNA]</scope>
    <source>
        <strain evidence="2">SN15 / ATCC MYA-4574 / FGSC 10173</strain>
    </source>
</reference>
<protein>
    <submittedName>
        <fullName evidence="1">Uncharacterized protein</fullName>
    </submittedName>
</protein>
<evidence type="ECO:0000313" key="2">
    <source>
        <dbReference type="Proteomes" id="UP000001055"/>
    </source>
</evidence>
<gene>
    <name evidence="1" type="ORF">SNOG_09411</name>
</gene>
<dbReference type="InParanoid" id="Q0UFQ3"/>